<dbReference type="EMBL" id="SMTK01000001">
    <property type="protein sequence ID" value="TDK27692.1"/>
    <property type="molecule type" value="Genomic_DNA"/>
</dbReference>
<protein>
    <submittedName>
        <fullName evidence="1">Uncharacterized protein</fullName>
    </submittedName>
</protein>
<dbReference type="RefSeq" id="WP_133402122.1">
    <property type="nucleotide sequence ID" value="NZ_SMTK01000001.1"/>
</dbReference>
<sequence>MNDHEQAPLRTRLDKETLFGYLDTHLLGATNGVRLFEAASRSWDGTASGAELAELARGISGERDTLVRLIYALGHRPGRLKMAAAHSGALISSVNPINLLRRKSGEGAQLEFEALQSLLRGKEALWDTLLFVADTPAGRREPALDPTELKRLLTAAREQQQTVARLMRETAVERFFSN</sequence>
<comment type="caution">
    <text evidence="1">The sequence shown here is derived from an EMBL/GenBank/DDBJ whole genome shotgun (WGS) entry which is preliminary data.</text>
</comment>
<dbReference type="AlphaFoldDB" id="A0A4R5U277"/>
<keyword evidence="2" id="KW-1185">Reference proteome</keyword>
<accession>A0A4R5U277</accession>
<evidence type="ECO:0000313" key="1">
    <source>
        <dbReference type="EMBL" id="TDK27692.1"/>
    </source>
</evidence>
<dbReference type="Proteomes" id="UP000295411">
    <property type="component" value="Unassembled WGS sequence"/>
</dbReference>
<gene>
    <name evidence="1" type="ORF">E2F48_00685</name>
</gene>
<name>A0A4R5U277_9MICC</name>
<dbReference type="OrthoDB" id="3733286at2"/>
<evidence type="ECO:0000313" key="2">
    <source>
        <dbReference type="Proteomes" id="UP000295411"/>
    </source>
</evidence>
<reference evidence="1 2" key="1">
    <citation type="submission" date="2019-03" db="EMBL/GenBank/DDBJ databases">
        <title>Arthrobacter sp. nov., an bacterium isolated from biocrust in Mu Us Desert.</title>
        <authorList>
            <person name="Lixiong L."/>
        </authorList>
    </citation>
    <scope>NUCLEOTIDE SEQUENCE [LARGE SCALE GENOMIC DNA]</scope>
    <source>
        <strain evidence="1 2">SLN-3</strain>
    </source>
</reference>
<proteinExistence type="predicted"/>
<organism evidence="1 2">
    <name type="scientific">Arthrobacter crusticola</name>
    <dbReference type="NCBI Taxonomy" id="2547960"/>
    <lineage>
        <taxon>Bacteria</taxon>
        <taxon>Bacillati</taxon>
        <taxon>Actinomycetota</taxon>
        <taxon>Actinomycetes</taxon>
        <taxon>Micrococcales</taxon>
        <taxon>Micrococcaceae</taxon>
        <taxon>Arthrobacter</taxon>
    </lineage>
</organism>